<evidence type="ECO:0000313" key="1">
    <source>
        <dbReference type="EMBL" id="KKL74027.1"/>
    </source>
</evidence>
<sequence length="69" mass="7757">MQPQFNSDNEMFTEVNTLCTAVKAAANLTAGEKAELTRIDARTQWRPRDVNSFLRILGETIRRKTGASD</sequence>
<reference evidence="1" key="1">
    <citation type="journal article" date="2015" name="Nature">
        <title>Complex archaea that bridge the gap between prokaryotes and eukaryotes.</title>
        <authorList>
            <person name="Spang A."/>
            <person name="Saw J.H."/>
            <person name="Jorgensen S.L."/>
            <person name="Zaremba-Niedzwiedzka K."/>
            <person name="Martijn J."/>
            <person name="Lind A.E."/>
            <person name="van Eijk R."/>
            <person name="Schleper C."/>
            <person name="Guy L."/>
            <person name="Ettema T.J."/>
        </authorList>
    </citation>
    <scope>NUCLEOTIDE SEQUENCE</scope>
</reference>
<name>A0A0F9HG03_9ZZZZ</name>
<organism evidence="1">
    <name type="scientific">marine sediment metagenome</name>
    <dbReference type="NCBI Taxonomy" id="412755"/>
    <lineage>
        <taxon>unclassified sequences</taxon>
        <taxon>metagenomes</taxon>
        <taxon>ecological metagenomes</taxon>
    </lineage>
</organism>
<proteinExistence type="predicted"/>
<dbReference type="AlphaFoldDB" id="A0A0F9HG03"/>
<accession>A0A0F9HG03</accession>
<dbReference type="EMBL" id="LAZR01024783">
    <property type="protein sequence ID" value="KKL74027.1"/>
    <property type="molecule type" value="Genomic_DNA"/>
</dbReference>
<gene>
    <name evidence="1" type="ORF">LCGC14_2069010</name>
</gene>
<protein>
    <submittedName>
        <fullName evidence="1">Uncharacterized protein</fullName>
    </submittedName>
</protein>
<comment type="caution">
    <text evidence="1">The sequence shown here is derived from an EMBL/GenBank/DDBJ whole genome shotgun (WGS) entry which is preliminary data.</text>
</comment>